<dbReference type="Pfam" id="PF11645">
    <property type="entry name" value="PDDEXK_5"/>
    <property type="match status" value="1"/>
</dbReference>
<reference evidence="2" key="2">
    <citation type="submission" date="2015-03" db="EMBL/GenBank/DDBJ databases">
        <authorList>
            <person name="Chow C.-E.T."/>
            <person name="Winget D.M."/>
            <person name="White R.A.III."/>
            <person name="Hallam S.J."/>
            <person name="Suttle C.A."/>
        </authorList>
    </citation>
    <scope>NUCLEOTIDE SEQUENCE</scope>
    <source>
        <strain evidence="2">Oxic3_3</strain>
    </source>
</reference>
<dbReference type="InterPro" id="IPR021671">
    <property type="entry name" value="PD(D/E)XK_Endonuc"/>
</dbReference>
<reference evidence="2" key="1">
    <citation type="journal article" date="2015" name="Front. Microbiol.">
        <title>Combining genomic sequencing methods to explore viral diversity and reveal potential virus-host interactions.</title>
        <authorList>
            <person name="Chow C.E."/>
            <person name="Winget D.M."/>
            <person name="White R.A.III."/>
            <person name="Hallam S.J."/>
            <person name="Suttle C.A."/>
        </authorList>
    </citation>
    <scope>NUCLEOTIDE SEQUENCE</scope>
    <source>
        <strain evidence="2">Oxic3_3</strain>
    </source>
</reference>
<proteinExistence type="predicted"/>
<accession>A0A0F7LB44</accession>
<name>A0A0F7LB44_9VIRU</name>
<evidence type="ECO:0000259" key="1">
    <source>
        <dbReference type="Pfam" id="PF11645"/>
    </source>
</evidence>
<evidence type="ECO:0000313" key="2">
    <source>
        <dbReference type="EMBL" id="AKH48803.1"/>
    </source>
</evidence>
<dbReference type="InterPro" id="IPR011856">
    <property type="entry name" value="tRNA_endonuc-like_dom_sf"/>
</dbReference>
<dbReference type="GO" id="GO:0003676">
    <property type="term" value="F:nucleic acid binding"/>
    <property type="evidence" value="ECO:0007669"/>
    <property type="project" value="InterPro"/>
</dbReference>
<protein>
    <recommendedName>
        <fullName evidence="1">PD(D/E)XK endonuclease domain-containing protein</fullName>
    </recommendedName>
</protein>
<feature type="domain" description="PD(D/E)XK endonuclease" evidence="1">
    <location>
        <begin position="30"/>
        <end position="153"/>
    </location>
</feature>
<organism evidence="2">
    <name type="scientific">uncultured marine virus</name>
    <dbReference type="NCBI Taxonomy" id="186617"/>
    <lineage>
        <taxon>Viruses</taxon>
        <taxon>environmental samples</taxon>
    </lineage>
</organism>
<dbReference type="EMBL" id="KR029609">
    <property type="protein sequence ID" value="AKH48803.1"/>
    <property type="molecule type" value="Genomic_DNA"/>
</dbReference>
<dbReference type="Gene3D" id="3.40.1350.10">
    <property type="match status" value="1"/>
</dbReference>
<sequence length="157" mass="17850">MTSELENDYYLKVAELYDTVDLTFPMPSSKTQRIGAIAESRFTTECLERDFEPHVPTTPMPWDFIVTCPAGTLKVQIKATSKKSSANSYTINSGTGCNGKVAMCDSIDVVGCYVLPEKMWWLIPREHIKGLTLKLNILPNSKSKHKKYQENWSIFYE</sequence>